<gene>
    <name evidence="2" type="ORF">EHS24_002778</name>
</gene>
<accession>A0A427XHE0</accession>
<dbReference type="InterPro" id="IPR005913">
    <property type="entry name" value="dTDP_dehydrorham_reduct"/>
</dbReference>
<name>A0A427XHE0_9TREE</name>
<dbReference type="GO" id="GO:0048269">
    <property type="term" value="C:methionine adenosyltransferase complex"/>
    <property type="evidence" value="ECO:0007669"/>
    <property type="project" value="TreeGrafter"/>
</dbReference>
<dbReference type="InterPro" id="IPR029903">
    <property type="entry name" value="RmlD-like-bd"/>
</dbReference>
<sequence length="310" mass="34093">MSPKNVVITGASGLLGRAAVTYFRAQGDNVTALAWTRADKDASYTKLDLTDAAAVDAWFAANKVDAVVHCAAERRPDVAEANPEAAETINVAVPKHLGELAVKHGFTLLYISTDYVFNGRNPPYEVEATPDPLQMYGRQKLAGEKATLGAREQGANAAAIRVPVLFGRAEYNGESAVNILVEVVKDQSGKAYSMDDYQVRNPTNVEDVARVLYDLTHLSKPLPPLIHFRSSGPDMTKWDMTKTLGRILNQPITHVTPQSGKPEIKPGQTERPWNTKLTVKVLEELGVRTDDEKSFEQWWTAYLAEKPNGF</sequence>
<evidence type="ECO:0000313" key="3">
    <source>
        <dbReference type="Proteomes" id="UP000279236"/>
    </source>
</evidence>
<reference evidence="2 3" key="1">
    <citation type="submission" date="2018-11" db="EMBL/GenBank/DDBJ databases">
        <title>Genome sequence of Apiotrichum porosum DSM 27194.</title>
        <authorList>
            <person name="Aliyu H."/>
            <person name="Gorte O."/>
            <person name="Ochsenreither K."/>
        </authorList>
    </citation>
    <scope>NUCLEOTIDE SEQUENCE [LARGE SCALE GENOMIC DNA]</scope>
    <source>
        <strain evidence="2 3">DSM 27194</strain>
    </source>
</reference>
<protein>
    <recommendedName>
        <fullName evidence="1">RmlD-like substrate binding domain-containing protein</fullName>
    </recommendedName>
</protein>
<keyword evidence="3" id="KW-1185">Reference proteome</keyword>
<dbReference type="FunFam" id="3.40.50.720:FF:000357">
    <property type="entry name" value="Methionine adenosyltransferase 2 subunit beta"/>
    <property type="match status" value="1"/>
</dbReference>
<dbReference type="GO" id="GO:0048270">
    <property type="term" value="F:methionine adenosyltransferase regulator activity"/>
    <property type="evidence" value="ECO:0007669"/>
    <property type="project" value="TreeGrafter"/>
</dbReference>
<dbReference type="RefSeq" id="XP_028473456.1">
    <property type="nucleotide sequence ID" value="XM_028618500.1"/>
</dbReference>
<dbReference type="Pfam" id="PF04321">
    <property type="entry name" value="RmlD_sub_bind"/>
    <property type="match status" value="1"/>
</dbReference>
<evidence type="ECO:0000313" key="2">
    <source>
        <dbReference type="EMBL" id="RSH78309.1"/>
    </source>
</evidence>
<dbReference type="CDD" id="cd05254">
    <property type="entry name" value="dTDP_HR_like_SDR_e"/>
    <property type="match status" value="1"/>
</dbReference>
<dbReference type="STRING" id="105984.A0A427XHE0"/>
<dbReference type="PANTHER" id="PTHR10491:SF4">
    <property type="entry name" value="METHIONINE ADENOSYLTRANSFERASE 2 SUBUNIT BETA"/>
    <property type="match status" value="1"/>
</dbReference>
<dbReference type="GeneID" id="39587321"/>
<dbReference type="GO" id="GO:0006556">
    <property type="term" value="P:S-adenosylmethionine biosynthetic process"/>
    <property type="evidence" value="ECO:0007669"/>
    <property type="project" value="UniProtKB-UniPathway"/>
</dbReference>
<feature type="domain" description="RmlD-like substrate binding" evidence="1">
    <location>
        <begin position="5"/>
        <end position="286"/>
    </location>
</feature>
<dbReference type="SUPFAM" id="SSF51735">
    <property type="entry name" value="NAD(P)-binding Rossmann-fold domains"/>
    <property type="match status" value="1"/>
</dbReference>
<dbReference type="EMBL" id="RSCE01000013">
    <property type="protein sequence ID" value="RSH78309.1"/>
    <property type="molecule type" value="Genomic_DNA"/>
</dbReference>
<dbReference type="OrthoDB" id="6235964at2759"/>
<comment type="caution">
    <text evidence="2">The sequence shown here is derived from an EMBL/GenBank/DDBJ whole genome shotgun (WGS) entry which is preliminary data.</text>
</comment>
<organism evidence="2 3">
    <name type="scientific">Apiotrichum porosum</name>
    <dbReference type="NCBI Taxonomy" id="105984"/>
    <lineage>
        <taxon>Eukaryota</taxon>
        <taxon>Fungi</taxon>
        <taxon>Dikarya</taxon>
        <taxon>Basidiomycota</taxon>
        <taxon>Agaricomycotina</taxon>
        <taxon>Tremellomycetes</taxon>
        <taxon>Trichosporonales</taxon>
        <taxon>Trichosporonaceae</taxon>
        <taxon>Apiotrichum</taxon>
    </lineage>
</organism>
<proteinExistence type="predicted"/>
<dbReference type="AlphaFoldDB" id="A0A427XHE0"/>
<dbReference type="PANTHER" id="PTHR10491">
    <property type="entry name" value="DTDP-4-DEHYDRORHAMNOSE REDUCTASE"/>
    <property type="match status" value="1"/>
</dbReference>
<dbReference type="Gene3D" id="3.40.50.720">
    <property type="entry name" value="NAD(P)-binding Rossmann-like Domain"/>
    <property type="match status" value="1"/>
</dbReference>
<dbReference type="InterPro" id="IPR036291">
    <property type="entry name" value="NAD(P)-bd_dom_sf"/>
</dbReference>
<evidence type="ECO:0000259" key="1">
    <source>
        <dbReference type="Pfam" id="PF04321"/>
    </source>
</evidence>
<dbReference type="UniPathway" id="UPA00315">
    <property type="reaction ID" value="UER00080"/>
</dbReference>
<dbReference type="Proteomes" id="UP000279236">
    <property type="component" value="Unassembled WGS sequence"/>
</dbReference>